<dbReference type="SUPFAM" id="SSF52200">
    <property type="entry name" value="Toll/Interleukin receptor TIR domain"/>
    <property type="match status" value="1"/>
</dbReference>
<dbReference type="InterPro" id="IPR000157">
    <property type="entry name" value="TIR_dom"/>
</dbReference>
<dbReference type="InterPro" id="IPR035897">
    <property type="entry name" value="Toll_tir_struct_dom_sf"/>
</dbReference>
<dbReference type="Gene3D" id="2.130.10.10">
    <property type="entry name" value="YVTN repeat-like/Quinoprotein amine dehydrogenase"/>
    <property type="match status" value="1"/>
</dbReference>
<feature type="domain" description="TIR" evidence="2">
    <location>
        <begin position="13"/>
        <end position="148"/>
    </location>
</feature>
<organism evidence="3">
    <name type="scientific">Lentzea sp. NRRL S-836</name>
    <dbReference type="NCBI Taxonomy" id="1415540"/>
    <lineage>
        <taxon>Bacteria</taxon>
        <taxon>Bacillati</taxon>
        <taxon>Actinomycetota</taxon>
        <taxon>Actinomycetes</taxon>
        <taxon>Pseudonocardiales</taxon>
        <taxon>Pseudonocardiaceae</taxon>
        <taxon>Lentzea</taxon>
    </lineage>
</organism>
<evidence type="ECO:0000313" key="3">
    <source>
        <dbReference type="EMBL" id="AGZ94470.1"/>
    </source>
</evidence>
<dbReference type="InterPro" id="IPR015943">
    <property type="entry name" value="WD40/YVTN_repeat-like_dom_sf"/>
</dbReference>
<dbReference type="AlphaFoldDB" id="U5YP48"/>
<reference evidence="3" key="1">
    <citation type="journal article" date="2013" name="Proc. Natl. Acad. Sci. U.S.A.">
        <title>Diversity and abundance of phosphonate biosynthetic genes in nature.</title>
        <authorList>
            <person name="Yu X."/>
            <person name="Doroghazi J.R."/>
            <person name="Janga S.C."/>
            <person name="Zhang J.K."/>
            <person name="Circello B."/>
            <person name="Griffin B.M."/>
            <person name="Labeda D.P."/>
            <person name="Metcalf W.W."/>
        </authorList>
    </citation>
    <scope>NUCLEOTIDE SEQUENCE</scope>
    <source>
        <strain evidence="3">NRRL S-836</strain>
    </source>
</reference>
<protein>
    <recommendedName>
        <fullName evidence="2">TIR domain-containing protein</fullName>
    </recommendedName>
</protein>
<accession>U5YP48</accession>
<dbReference type="Gene3D" id="3.40.50.10140">
    <property type="entry name" value="Toll/interleukin-1 receptor homology (TIR) domain"/>
    <property type="match status" value="1"/>
</dbReference>
<proteinExistence type="predicted"/>
<sequence>MKGQQMTEPESHDGWDVFISYAREDYQKARDLADGLHKCITSRGVPPRIFIDVDREGFPPGVDWEEYLETALPRSRYFVALYSLRYFTKNVCQFELQRAVDLNRAGRIGFIPVLMEEAAKDKIWFTASKYNWVAVTHPNWFETLRTALGLRPARNRRQLRFEGPPPSAVVNHTLPTVRVSVIGTDGTTVLESSEPITLTTVPPDSGLNGTLVHPTVHGTATFADLSFRRAVESVRLLARAPGCEPVETAPIQVSPPAPQPAGPDRVHPRLPASGRQVFFPDARRIVVLDGPHLSVHSLDEPGRGQGGTRLAGRPRLWARGRDRMAVADWTGRVVVAAPDGSTHTADLARAPGLTVPGALVFHGDTLLVGMWSGSVWSLAGAEPETVLDHREGVQLLEVDGEGRLLVGDLDGVLTVYDQGHVKAEYALERLLLGIHHEPGYTLIAGEHHVYRLDSGSERPLVVDLPVTQLADALVGPDLSIVLNGEGLGVCFDAELGVHLGFRTVPGARIVCASRDGRLVVFEYPDGSHVLMRDGRIEVTSAHPLAISPDGRLAATSDGRGTLVLPVEELSTGAEEQP</sequence>
<name>U5YP48_9PSEU</name>
<dbReference type="Pfam" id="PF13676">
    <property type="entry name" value="TIR_2"/>
    <property type="match status" value="1"/>
</dbReference>
<dbReference type="EMBL" id="KF386879">
    <property type="protein sequence ID" value="AGZ94470.1"/>
    <property type="molecule type" value="Genomic_DNA"/>
</dbReference>
<evidence type="ECO:0000256" key="1">
    <source>
        <dbReference type="SAM" id="MobiDB-lite"/>
    </source>
</evidence>
<dbReference type="SMART" id="SM00255">
    <property type="entry name" value="TIR"/>
    <property type="match status" value="1"/>
</dbReference>
<dbReference type="PROSITE" id="PS50104">
    <property type="entry name" value="TIR"/>
    <property type="match status" value="1"/>
</dbReference>
<evidence type="ECO:0000259" key="2">
    <source>
        <dbReference type="PROSITE" id="PS50104"/>
    </source>
</evidence>
<dbReference type="GO" id="GO:0007165">
    <property type="term" value="P:signal transduction"/>
    <property type="evidence" value="ECO:0007669"/>
    <property type="project" value="InterPro"/>
</dbReference>
<dbReference type="SUPFAM" id="SSF63829">
    <property type="entry name" value="Calcium-dependent phosphotriesterase"/>
    <property type="match status" value="1"/>
</dbReference>
<feature type="region of interest" description="Disordered" evidence="1">
    <location>
        <begin position="247"/>
        <end position="269"/>
    </location>
</feature>